<dbReference type="InterPro" id="IPR027815">
    <property type="entry name" value="CSC1/OSCA1-like_cyt"/>
</dbReference>
<evidence type="ECO:0008006" key="13">
    <source>
        <dbReference type="Google" id="ProtNLM"/>
    </source>
</evidence>
<dbReference type="PANTHER" id="PTHR13018:SF149">
    <property type="entry name" value="DOMAIN PROTEIN, PUTATIVE (AFU_ORTHOLOGUE AFUA_3G11660)-RELATED"/>
    <property type="match status" value="1"/>
</dbReference>
<evidence type="ECO:0000256" key="4">
    <source>
        <dbReference type="ARBA" id="ARBA00022692"/>
    </source>
</evidence>
<evidence type="ECO:0000256" key="6">
    <source>
        <dbReference type="ARBA" id="ARBA00023136"/>
    </source>
</evidence>
<feature type="transmembrane region" description="Helical" evidence="7">
    <location>
        <begin position="106"/>
        <end position="128"/>
    </location>
</feature>
<keyword evidence="3" id="KW-0813">Transport</keyword>
<feature type="transmembrane region" description="Helical" evidence="7">
    <location>
        <begin position="588"/>
        <end position="610"/>
    </location>
</feature>
<feature type="transmembrane region" description="Helical" evidence="7">
    <location>
        <begin position="616"/>
        <end position="634"/>
    </location>
</feature>
<dbReference type="InParanoid" id="A0A162NBP7"/>
<keyword evidence="6 7" id="KW-0472">Membrane</keyword>
<dbReference type="VEuPathDB" id="FungiDB:PHYBLDRAFT_113255"/>
<evidence type="ECO:0000259" key="9">
    <source>
        <dbReference type="Pfam" id="PF13967"/>
    </source>
</evidence>
<dbReference type="FunCoup" id="A0A162NBP7">
    <property type="interactions" value="59"/>
</dbReference>
<dbReference type="GeneID" id="28989242"/>
<keyword evidence="12" id="KW-1185">Reference proteome</keyword>
<comment type="subcellular location">
    <subcellularLocation>
        <location evidence="1">Membrane</location>
        <topology evidence="1">Multi-pass membrane protein</topology>
    </subcellularLocation>
</comment>
<proteinExistence type="inferred from homology"/>
<evidence type="ECO:0000256" key="1">
    <source>
        <dbReference type="ARBA" id="ARBA00004141"/>
    </source>
</evidence>
<dbReference type="Pfam" id="PF14703">
    <property type="entry name" value="PHM7_cyt"/>
    <property type="match status" value="1"/>
</dbReference>
<dbReference type="Pfam" id="PF02714">
    <property type="entry name" value="RSN1_7TM"/>
    <property type="match status" value="1"/>
</dbReference>
<feature type="domain" description="CSC1/OSCA1-like 7TM region" evidence="8">
    <location>
        <begin position="391"/>
        <end position="665"/>
    </location>
</feature>
<keyword evidence="4 7" id="KW-0812">Transmembrane</keyword>
<feature type="non-terminal residue" evidence="11">
    <location>
        <position position="761"/>
    </location>
</feature>
<feature type="transmembrane region" description="Helical" evidence="7">
    <location>
        <begin position="486"/>
        <end position="509"/>
    </location>
</feature>
<evidence type="ECO:0000259" key="8">
    <source>
        <dbReference type="Pfam" id="PF02714"/>
    </source>
</evidence>
<dbReference type="Proteomes" id="UP000077315">
    <property type="component" value="Unassembled WGS sequence"/>
</dbReference>
<dbReference type="OrthoDB" id="2150324at2759"/>
<dbReference type="Pfam" id="PF13967">
    <property type="entry name" value="RSN1_TM"/>
    <property type="match status" value="1"/>
</dbReference>
<sequence>MSSLTDLERQSQDSKLSLTGMASQLGINIGISFGVLMVFNVLRPNNSLVYAPKYKYATKSQKPPAIKRGMFAWIRPVMKASDEELLDQIGFDAILFIRFMRMLRNLLYAMSFVGICVLIPINVAATSYTGFWGVELLSISTINYYDGKFHSEGNLSWYWAHTVGTWLFSLLIYRTIFYNYRAHVLFRKSYFETKDYQQATHARTLMILNVPAAMQSDTALGNWITSMDLPFPFLHASIGRHDSQLTKSVEEHEKAVRKLELLLSNHLLQGNKKNLTLITRPMMRTKWFGRGQKVDAIEYYSSRIQTLRQAITQLRSDTASDKRTTNYGWIVFSKPFMAHAVAQRLSAPSSPLLSLPRRLVQGAKPRVELAPPAKDLVWSNLAMNEHIRDSRRVVGSIVFYVFTFLWFIPSSFLSASSNVKNFIRLFPDADLFIQNHSTFVSLMSSWFSPVVMAIFFLILPKILRLLSQQQGYLTETSLDRQVLSKLYVFFMVNNLFVFTVSSVLLAMYAQIQLAAKDNRALTAQEFFETMGNVSTFWVNYVSLKGLGVVMDLAQIFGLISVTLRKLFTKPSPRQLREMTVPIGFDYPLYYNILLFFFTVGLMYSVIAPLVLPFTMFYFMLATMVFRYLLMYVYVTPVETGGQIWRVLINRLLISTVMYQLVMIGVLNLKGAVGQSSALIPLPFFTVLLKLYCRRYFDPHVYYQDPNDKSNFNQNLNHNRSQHKKKETNSNRHGFRDPALFAELPIPMVHERVRHLLPHLYR</sequence>
<feature type="domain" description="CSC1/OSCA1-like cytosolic" evidence="10">
    <location>
        <begin position="202"/>
        <end position="380"/>
    </location>
</feature>
<feature type="transmembrane region" description="Helical" evidence="7">
    <location>
        <begin position="393"/>
        <end position="412"/>
    </location>
</feature>
<organism evidence="11 12">
    <name type="scientific">Phycomyces blakesleeanus (strain ATCC 8743b / DSM 1359 / FGSC 10004 / NBRC 33097 / NRRL 1555)</name>
    <dbReference type="NCBI Taxonomy" id="763407"/>
    <lineage>
        <taxon>Eukaryota</taxon>
        <taxon>Fungi</taxon>
        <taxon>Fungi incertae sedis</taxon>
        <taxon>Mucoromycota</taxon>
        <taxon>Mucoromycotina</taxon>
        <taxon>Mucoromycetes</taxon>
        <taxon>Mucorales</taxon>
        <taxon>Phycomycetaceae</taxon>
        <taxon>Phycomyces</taxon>
    </lineage>
</organism>
<evidence type="ECO:0000256" key="7">
    <source>
        <dbReference type="SAM" id="Phobius"/>
    </source>
</evidence>
<feature type="transmembrane region" description="Helical" evidence="7">
    <location>
        <begin position="20"/>
        <end position="42"/>
    </location>
</feature>
<evidence type="ECO:0000256" key="5">
    <source>
        <dbReference type="ARBA" id="ARBA00022989"/>
    </source>
</evidence>
<feature type="transmembrane region" description="Helical" evidence="7">
    <location>
        <begin position="546"/>
        <end position="567"/>
    </location>
</feature>
<evidence type="ECO:0000313" key="11">
    <source>
        <dbReference type="EMBL" id="OAD72878.1"/>
    </source>
</evidence>
<keyword evidence="5 7" id="KW-1133">Transmembrane helix</keyword>
<dbReference type="EMBL" id="KV440982">
    <property type="protein sequence ID" value="OAD72878.1"/>
    <property type="molecule type" value="Genomic_DNA"/>
</dbReference>
<dbReference type="InterPro" id="IPR003864">
    <property type="entry name" value="CSC1/OSCA1-like_7TM"/>
</dbReference>
<evidence type="ECO:0000259" key="10">
    <source>
        <dbReference type="Pfam" id="PF14703"/>
    </source>
</evidence>
<feature type="transmembrane region" description="Helical" evidence="7">
    <location>
        <begin position="446"/>
        <end position="466"/>
    </location>
</feature>
<dbReference type="GO" id="GO:0005227">
    <property type="term" value="F:calcium-activated cation channel activity"/>
    <property type="evidence" value="ECO:0007669"/>
    <property type="project" value="InterPro"/>
</dbReference>
<dbReference type="InterPro" id="IPR045122">
    <property type="entry name" value="Csc1-like"/>
</dbReference>
<evidence type="ECO:0000256" key="2">
    <source>
        <dbReference type="ARBA" id="ARBA00007779"/>
    </source>
</evidence>
<gene>
    <name evidence="11" type="ORF">PHYBLDRAFT_113255</name>
</gene>
<dbReference type="AlphaFoldDB" id="A0A162NBP7"/>
<feature type="transmembrane region" description="Helical" evidence="7">
    <location>
        <begin position="158"/>
        <end position="180"/>
    </location>
</feature>
<feature type="domain" description="CSC1/OSCA1-like N-terminal transmembrane" evidence="9">
    <location>
        <begin position="22"/>
        <end position="178"/>
    </location>
</feature>
<name>A0A162NBP7_PHYB8</name>
<dbReference type="PANTHER" id="PTHR13018">
    <property type="entry name" value="PROBABLE MEMBRANE PROTEIN DUF221-RELATED"/>
    <property type="match status" value="1"/>
</dbReference>
<evidence type="ECO:0000313" key="12">
    <source>
        <dbReference type="Proteomes" id="UP000077315"/>
    </source>
</evidence>
<reference evidence="12" key="1">
    <citation type="submission" date="2015-06" db="EMBL/GenBank/DDBJ databases">
        <title>Expansion of signal transduction pathways in fungi by whole-genome duplication.</title>
        <authorList>
            <consortium name="DOE Joint Genome Institute"/>
            <person name="Corrochano L.M."/>
            <person name="Kuo A."/>
            <person name="Marcet-Houben M."/>
            <person name="Polaino S."/>
            <person name="Salamov A."/>
            <person name="Villalobos J.M."/>
            <person name="Alvarez M.I."/>
            <person name="Avalos J."/>
            <person name="Benito E.P."/>
            <person name="Benoit I."/>
            <person name="Burger G."/>
            <person name="Camino L.P."/>
            <person name="Canovas D."/>
            <person name="Cerda-Olmedo E."/>
            <person name="Cheng J.-F."/>
            <person name="Dominguez A."/>
            <person name="Elias M."/>
            <person name="Eslava A.P."/>
            <person name="Glaser F."/>
            <person name="Grimwood J."/>
            <person name="Gutierrez G."/>
            <person name="Heitman J."/>
            <person name="Henrissat B."/>
            <person name="Iturriaga E.A."/>
            <person name="Lang B.F."/>
            <person name="Lavin J.L."/>
            <person name="Lee S."/>
            <person name="Li W."/>
            <person name="Lindquist E."/>
            <person name="Lopez-Garcia S."/>
            <person name="Luque E.M."/>
            <person name="Marcos A.T."/>
            <person name="Martin J."/>
            <person name="McCluskey K."/>
            <person name="Medina H.R."/>
            <person name="Miralles-Duran A."/>
            <person name="Miyazaki A."/>
            <person name="Munoz-Torres E."/>
            <person name="Oguiza J.A."/>
            <person name="Ohm R."/>
            <person name="Olmedo M."/>
            <person name="Orejas M."/>
            <person name="Ortiz-Castellanos L."/>
            <person name="Pisabarro A.G."/>
            <person name="Rodriguez-Romero J."/>
            <person name="Ruiz-Herrera J."/>
            <person name="Ruiz-Vazquez R."/>
            <person name="Sanz C."/>
            <person name="Schackwitz W."/>
            <person name="Schmutz J."/>
            <person name="Shahriari M."/>
            <person name="Shelest E."/>
            <person name="Silva-Franco F."/>
            <person name="Soanes D."/>
            <person name="Syed K."/>
            <person name="Tagua V.G."/>
            <person name="Talbot N.J."/>
            <person name="Thon M."/>
            <person name="De vries R.P."/>
            <person name="Wiebenga A."/>
            <person name="Yadav J.S."/>
            <person name="Braun E.L."/>
            <person name="Baker S."/>
            <person name="Garre V."/>
            <person name="Horwitz B."/>
            <person name="Torres-Martinez S."/>
            <person name="Idnurm A."/>
            <person name="Herrera-Estrella A."/>
            <person name="Gabaldon T."/>
            <person name="Grigoriev I.V."/>
        </authorList>
    </citation>
    <scope>NUCLEOTIDE SEQUENCE [LARGE SCALE GENOMIC DNA]</scope>
    <source>
        <strain evidence="12">NRRL 1555(-)</strain>
    </source>
</reference>
<feature type="transmembrane region" description="Helical" evidence="7">
    <location>
        <begin position="672"/>
        <end position="692"/>
    </location>
</feature>
<dbReference type="GO" id="GO:0005886">
    <property type="term" value="C:plasma membrane"/>
    <property type="evidence" value="ECO:0007669"/>
    <property type="project" value="TreeGrafter"/>
</dbReference>
<dbReference type="InterPro" id="IPR032880">
    <property type="entry name" value="CSC1/OSCA1-like_N"/>
</dbReference>
<accession>A0A162NBP7</accession>
<feature type="transmembrane region" description="Helical" evidence="7">
    <location>
        <begin position="646"/>
        <end position="666"/>
    </location>
</feature>
<evidence type="ECO:0000256" key="3">
    <source>
        <dbReference type="ARBA" id="ARBA00022448"/>
    </source>
</evidence>
<comment type="similarity">
    <text evidence="2">Belongs to the CSC1 (TC 1.A.17) family.</text>
</comment>
<dbReference type="RefSeq" id="XP_018290918.1">
    <property type="nucleotide sequence ID" value="XM_018428336.1"/>
</dbReference>
<protein>
    <recommendedName>
        <fullName evidence="13">CSC1/OSCA1-like 7TM region domain-containing protein</fullName>
    </recommendedName>
</protein>